<reference evidence="7" key="1">
    <citation type="journal article" date="2015" name="Nat. Genet.">
        <title>The pineapple genome and the evolution of CAM photosynthesis.</title>
        <authorList>
            <person name="Ming R."/>
            <person name="VanBuren R."/>
            <person name="Wai C.M."/>
            <person name="Tang H."/>
            <person name="Schatz M.C."/>
            <person name="Bowers J.E."/>
            <person name="Lyons E."/>
            <person name="Wang M.L."/>
            <person name="Chen J."/>
            <person name="Biggers E."/>
            <person name="Zhang J."/>
            <person name="Huang L."/>
            <person name="Zhang L."/>
            <person name="Miao W."/>
            <person name="Zhang J."/>
            <person name="Ye Z."/>
            <person name="Miao C."/>
            <person name="Lin Z."/>
            <person name="Wang H."/>
            <person name="Zhou H."/>
            <person name="Yim W.C."/>
            <person name="Priest H.D."/>
            <person name="Zheng C."/>
            <person name="Woodhouse M."/>
            <person name="Edger P.P."/>
            <person name="Guyot R."/>
            <person name="Guo H.B."/>
            <person name="Guo H."/>
            <person name="Zheng G."/>
            <person name="Singh R."/>
            <person name="Sharma A."/>
            <person name="Min X."/>
            <person name="Zheng Y."/>
            <person name="Lee H."/>
            <person name="Gurtowski J."/>
            <person name="Sedlazeck F.J."/>
            <person name="Harkess A."/>
            <person name="McKain M.R."/>
            <person name="Liao Z."/>
            <person name="Fang J."/>
            <person name="Liu J."/>
            <person name="Zhang X."/>
            <person name="Zhang Q."/>
            <person name="Hu W."/>
            <person name="Qin Y."/>
            <person name="Wang K."/>
            <person name="Chen L.Y."/>
            <person name="Shirley N."/>
            <person name="Lin Y.R."/>
            <person name="Liu L.Y."/>
            <person name="Hernandez A.G."/>
            <person name="Wright C.L."/>
            <person name="Bulone V."/>
            <person name="Tuskan G.A."/>
            <person name="Heath K."/>
            <person name="Zee F."/>
            <person name="Moore P.H."/>
            <person name="Sunkar R."/>
            <person name="Leebens-Mack J.H."/>
            <person name="Mockler T."/>
            <person name="Bennetzen J.L."/>
            <person name="Freeling M."/>
            <person name="Sankoff D."/>
            <person name="Paterson A.H."/>
            <person name="Zhu X."/>
            <person name="Yang X."/>
            <person name="Smith J.A."/>
            <person name="Cushman J.C."/>
            <person name="Paull R.E."/>
            <person name="Yu Q."/>
        </authorList>
    </citation>
    <scope>NUCLEOTIDE SEQUENCE [LARGE SCALE GENOMIC DNA]</scope>
    <source>
        <strain evidence="7">cv. F153</strain>
    </source>
</reference>
<name>A0A6P5ELQ7_ANACO</name>
<dbReference type="AlphaFoldDB" id="A0A6P5ELQ7"/>
<dbReference type="Proteomes" id="UP000515123">
    <property type="component" value="Unplaced"/>
</dbReference>
<comment type="subcellular location">
    <subcellularLocation>
        <location evidence="1">Membrane</location>
        <topology evidence="1">Multi-pass membrane protein</topology>
    </subcellularLocation>
</comment>
<dbReference type="Pfam" id="PF00854">
    <property type="entry name" value="PTR2"/>
    <property type="match status" value="1"/>
</dbReference>
<dbReference type="GO" id="GO:0016020">
    <property type="term" value="C:membrane"/>
    <property type="evidence" value="ECO:0007669"/>
    <property type="project" value="UniProtKB-SubCell"/>
</dbReference>
<organism evidence="7 8">
    <name type="scientific">Ananas comosus</name>
    <name type="common">Pineapple</name>
    <name type="synonym">Ananas ananas</name>
    <dbReference type="NCBI Taxonomy" id="4615"/>
    <lineage>
        <taxon>Eukaryota</taxon>
        <taxon>Viridiplantae</taxon>
        <taxon>Streptophyta</taxon>
        <taxon>Embryophyta</taxon>
        <taxon>Tracheophyta</taxon>
        <taxon>Spermatophyta</taxon>
        <taxon>Magnoliopsida</taxon>
        <taxon>Liliopsida</taxon>
        <taxon>Poales</taxon>
        <taxon>Bromeliaceae</taxon>
        <taxon>Bromelioideae</taxon>
        <taxon>Ananas</taxon>
    </lineage>
</organism>
<comment type="similarity">
    <text evidence="2">Belongs to the major facilitator superfamily. Proton-dependent oligopeptide transporter (POT/PTR) (TC 2.A.17) family.</text>
</comment>
<dbReference type="PANTHER" id="PTHR11654">
    <property type="entry name" value="OLIGOPEPTIDE TRANSPORTER-RELATED"/>
    <property type="match status" value="1"/>
</dbReference>
<evidence type="ECO:0000256" key="3">
    <source>
        <dbReference type="ARBA" id="ARBA00022692"/>
    </source>
</evidence>
<feature type="transmembrane region" description="Helical" evidence="6">
    <location>
        <begin position="70"/>
        <end position="91"/>
    </location>
</feature>
<proteinExistence type="inferred from homology"/>
<dbReference type="GO" id="GO:0022857">
    <property type="term" value="F:transmembrane transporter activity"/>
    <property type="evidence" value="ECO:0007669"/>
    <property type="project" value="InterPro"/>
</dbReference>
<evidence type="ECO:0000256" key="4">
    <source>
        <dbReference type="ARBA" id="ARBA00022989"/>
    </source>
</evidence>
<dbReference type="GeneID" id="109705910"/>
<dbReference type="OrthoDB" id="8904098at2759"/>
<gene>
    <name evidence="8" type="primary">LOC109705910</name>
</gene>
<dbReference type="InterPro" id="IPR036259">
    <property type="entry name" value="MFS_trans_sf"/>
</dbReference>
<keyword evidence="3 6" id="KW-0812">Transmembrane</keyword>
<evidence type="ECO:0000313" key="8">
    <source>
        <dbReference type="RefSeq" id="XP_020082285.1"/>
    </source>
</evidence>
<feature type="transmembrane region" description="Helical" evidence="6">
    <location>
        <begin position="39"/>
        <end position="58"/>
    </location>
</feature>
<evidence type="ECO:0000256" key="1">
    <source>
        <dbReference type="ARBA" id="ARBA00004141"/>
    </source>
</evidence>
<evidence type="ECO:0000256" key="5">
    <source>
        <dbReference type="ARBA" id="ARBA00023136"/>
    </source>
</evidence>
<feature type="transmembrane region" description="Helical" evidence="6">
    <location>
        <begin position="114"/>
        <end position="133"/>
    </location>
</feature>
<evidence type="ECO:0000256" key="2">
    <source>
        <dbReference type="ARBA" id="ARBA00005982"/>
    </source>
</evidence>
<reference evidence="8" key="2">
    <citation type="submission" date="2025-08" db="UniProtKB">
        <authorList>
            <consortium name="RefSeq"/>
        </authorList>
    </citation>
    <scope>IDENTIFICATION</scope>
    <source>
        <tissue evidence="8">Leaf</tissue>
    </source>
</reference>
<dbReference type="RefSeq" id="XP_020082285.1">
    <property type="nucleotide sequence ID" value="XM_020226696.1"/>
</dbReference>
<dbReference type="InterPro" id="IPR000109">
    <property type="entry name" value="POT_fam"/>
</dbReference>
<keyword evidence="7" id="KW-1185">Reference proteome</keyword>
<accession>A0A6P5ELQ7</accession>
<sequence>MVVAALVEMKRLKMAQDFGLIDEPNDTIPMSFWWLVPQYMLIGLADVFIVVGLQEFFYDQVPDGLRSLGIALYMSILGIGSFISSVLIFVIDEMTSKNGDSWFSNNLNRAHLDYFYLLLAGLGVLELCLFLYFTRNYDYKKKIVF</sequence>
<protein>
    <submittedName>
        <fullName evidence="8">Protein NRT1/ PTR FAMILY 5.10-like</fullName>
    </submittedName>
</protein>
<dbReference type="Gene3D" id="1.20.1250.20">
    <property type="entry name" value="MFS general substrate transporter like domains"/>
    <property type="match status" value="1"/>
</dbReference>
<evidence type="ECO:0000256" key="6">
    <source>
        <dbReference type="SAM" id="Phobius"/>
    </source>
</evidence>
<keyword evidence="5 6" id="KW-0472">Membrane</keyword>
<evidence type="ECO:0000313" key="7">
    <source>
        <dbReference type="Proteomes" id="UP000515123"/>
    </source>
</evidence>
<dbReference type="SUPFAM" id="SSF103473">
    <property type="entry name" value="MFS general substrate transporter"/>
    <property type="match status" value="1"/>
</dbReference>
<keyword evidence="4 6" id="KW-1133">Transmembrane helix</keyword>